<protein>
    <recommendedName>
        <fullName evidence="7">Protein kinase domain-containing protein</fullName>
    </recommendedName>
</protein>
<dbReference type="PATRIC" id="fig|1179773.3.peg.3532"/>
<dbReference type="InterPro" id="IPR017441">
    <property type="entry name" value="Protein_kinase_ATP_BS"/>
</dbReference>
<dbReference type="OrthoDB" id="9762169at2"/>
<evidence type="ECO:0000256" key="6">
    <source>
        <dbReference type="SAM" id="MobiDB-lite"/>
    </source>
</evidence>
<dbReference type="PANTHER" id="PTHR43289">
    <property type="entry name" value="MITOGEN-ACTIVATED PROTEIN KINASE KINASE KINASE 20-RELATED"/>
    <property type="match status" value="1"/>
</dbReference>
<dbReference type="Gene3D" id="3.30.200.20">
    <property type="entry name" value="Phosphorylase Kinase, domain 1"/>
    <property type="match status" value="1"/>
</dbReference>
<dbReference type="Pfam" id="PF00069">
    <property type="entry name" value="Pkinase"/>
    <property type="match status" value="1"/>
</dbReference>
<keyword evidence="9" id="KW-1185">Reference proteome</keyword>
<evidence type="ECO:0000313" key="8">
    <source>
        <dbReference type="EMBL" id="CCH30828.1"/>
    </source>
</evidence>
<dbReference type="InterPro" id="IPR008266">
    <property type="entry name" value="Tyr_kinase_AS"/>
</dbReference>
<dbReference type="PROSITE" id="PS50011">
    <property type="entry name" value="PROTEIN_KINASE_DOM"/>
    <property type="match status" value="1"/>
</dbReference>
<dbReference type="Proteomes" id="UP000006281">
    <property type="component" value="Chromosome"/>
</dbReference>
<dbReference type="InterPro" id="IPR000719">
    <property type="entry name" value="Prot_kinase_dom"/>
</dbReference>
<reference evidence="8 9" key="1">
    <citation type="journal article" date="2012" name="BMC Genomics">
        <title>Complete genome sequence of Saccharothrix espanaensis DSM 44229T and comparison to the other completely sequenced Pseudonocardiaceae.</title>
        <authorList>
            <person name="Strobel T."/>
            <person name="Al-Dilaimi A."/>
            <person name="Blom J."/>
            <person name="Gessner A."/>
            <person name="Kalinowski J."/>
            <person name="Luzhetska M."/>
            <person name="Puhler A."/>
            <person name="Szczepanowski R."/>
            <person name="Bechthold A."/>
            <person name="Ruckert C."/>
        </authorList>
    </citation>
    <scope>NUCLEOTIDE SEQUENCE [LARGE SCALE GENOMIC DNA]</scope>
    <source>
        <strain evidence="9">ATCC 51144 / DSM 44229 / JCM 9112 / NBRC 15066 / NRRL 15764</strain>
    </source>
</reference>
<feature type="binding site" evidence="5">
    <location>
        <position position="47"/>
    </location>
    <ligand>
        <name>ATP</name>
        <dbReference type="ChEBI" id="CHEBI:30616"/>
    </ligand>
</feature>
<dbReference type="RefSeq" id="WP_015100940.1">
    <property type="nucleotide sequence ID" value="NC_019673.1"/>
</dbReference>
<evidence type="ECO:0000256" key="2">
    <source>
        <dbReference type="ARBA" id="ARBA00022741"/>
    </source>
</evidence>
<evidence type="ECO:0000259" key="7">
    <source>
        <dbReference type="PROSITE" id="PS50011"/>
    </source>
</evidence>
<dbReference type="eggNOG" id="COG0515">
    <property type="taxonomic scope" value="Bacteria"/>
</dbReference>
<evidence type="ECO:0000313" key="9">
    <source>
        <dbReference type="Proteomes" id="UP000006281"/>
    </source>
</evidence>
<evidence type="ECO:0000256" key="4">
    <source>
        <dbReference type="ARBA" id="ARBA00022840"/>
    </source>
</evidence>
<dbReference type="STRING" id="1179773.BN6_35300"/>
<feature type="domain" description="Protein kinase" evidence="7">
    <location>
        <begin position="19"/>
        <end position="270"/>
    </location>
</feature>
<dbReference type="GO" id="GO:0005524">
    <property type="term" value="F:ATP binding"/>
    <property type="evidence" value="ECO:0007669"/>
    <property type="project" value="UniProtKB-UniRule"/>
</dbReference>
<dbReference type="Gene3D" id="1.10.510.10">
    <property type="entry name" value="Transferase(Phosphotransferase) domain 1"/>
    <property type="match status" value="1"/>
</dbReference>
<dbReference type="PANTHER" id="PTHR43289:SF34">
    <property type="entry name" value="SERINE_THREONINE-PROTEIN KINASE YBDM-RELATED"/>
    <property type="match status" value="1"/>
</dbReference>
<sequence length="506" mass="51824">MSGGFTALTPDDPREVGGYVLRARLGVGGMGRVYLAFSPGGRALAVKVVRSEHAEDEEFRRRFAQEVAAAQRVQGLYTVPVVDADPGAALPWLATAYVPGPSLRHAVHEHGPFPESAVLRLLAGVAEGLVAVHASGVVHRDLTPANVLLAEDGPRVIDFGIAHAAAATSLTRTGISVGTPAFMAPEQVRGRSVTPAVDVFALGHLAVFAATGRSAFGEGNREAMFFRILGEPPDLAGCPERIRPLVLRCLAKEPAERPSPGEVLAQVAGLAGPASPGRWLPAPVAASLPAYDASAHRSTTAAPDVTAGSGTRVDHAPTGFDGTRVDHRPAAYPPAQVGYRSTRTPPGHGSGRGALFTGFAIIAAALLVLALGPGKVWDTATGLFDDAGATTTTVATTTAEPPATPVDTLAAGCAEAIESITAFKELPRSGDWTSGVAGLQHLATGLAAAGRAATNTEVRAAVESMATDLTTALGHGLTGDGEQFLAMLDKIATDGDALITACQGTR</sequence>
<dbReference type="SUPFAM" id="SSF56112">
    <property type="entry name" value="Protein kinase-like (PK-like)"/>
    <property type="match status" value="1"/>
</dbReference>
<name>K0K2N0_SACES</name>
<keyword evidence="4 5" id="KW-0067">ATP-binding</keyword>
<keyword evidence="2 5" id="KW-0547">Nucleotide-binding</keyword>
<evidence type="ECO:0000256" key="3">
    <source>
        <dbReference type="ARBA" id="ARBA00022777"/>
    </source>
</evidence>
<accession>K0K2N0</accession>
<organism evidence="8 9">
    <name type="scientific">Saccharothrix espanaensis (strain ATCC 51144 / DSM 44229 / JCM 9112 / NBRC 15066 / NRRL 15764)</name>
    <dbReference type="NCBI Taxonomy" id="1179773"/>
    <lineage>
        <taxon>Bacteria</taxon>
        <taxon>Bacillati</taxon>
        <taxon>Actinomycetota</taxon>
        <taxon>Actinomycetes</taxon>
        <taxon>Pseudonocardiales</taxon>
        <taxon>Pseudonocardiaceae</taxon>
        <taxon>Saccharothrix</taxon>
    </lineage>
</organism>
<dbReference type="GO" id="GO:0004674">
    <property type="term" value="F:protein serine/threonine kinase activity"/>
    <property type="evidence" value="ECO:0007669"/>
    <property type="project" value="TreeGrafter"/>
</dbReference>
<gene>
    <name evidence="8" type="ordered locus">BN6_35300</name>
</gene>
<evidence type="ECO:0000256" key="1">
    <source>
        <dbReference type="ARBA" id="ARBA00022679"/>
    </source>
</evidence>
<keyword evidence="3" id="KW-0418">Kinase</keyword>
<dbReference type="CDD" id="cd14014">
    <property type="entry name" value="STKc_PknB_like"/>
    <property type="match status" value="1"/>
</dbReference>
<dbReference type="KEGG" id="sesp:BN6_35300"/>
<dbReference type="PROSITE" id="PS00107">
    <property type="entry name" value="PROTEIN_KINASE_ATP"/>
    <property type="match status" value="1"/>
</dbReference>
<proteinExistence type="predicted"/>
<dbReference type="PROSITE" id="PS00109">
    <property type="entry name" value="PROTEIN_KINASE_TYR"/>
    <property type="match status" value="1"/>
</dbReference>
<dbReference type="AlphaFoldDB" id="K0K2N0"/>
<dbReference type="EMBL" id="HE804045">
    <property type="protein sequence ID" value="CCH30828.1"/>
    <property type="molecule type" value="Genomic_DNA"/>
</dbReference>
<dbReference type="HOGENOM" id="CLU_000288_135_1_11"/>
<feature type="region of interest" description="Disordered" evidence="6">
    <location>
        <begin position="299"/>
        <end position="348"/>
    </location>
</feature>
<dbReference type="InterPro" id="IPR011009">
    <property type="entry name" value="Kinase-like_dom_sf"/>
</dbReference>
<dbReference type="BioCyc" id="SESP1179773:BN6_RS42055-MONOMER"/>
<evidence type="ECO:0000256" key="5">
    <source>
        <dbReference type="PROSITE-ProRule" id="PRU10141"/>
    </source>
</evidence>
<keyword evidence="1" id="KW-0808">Transferase</keyword>